<name>A0ABR2CTX9_9ROSI</name>
<keyword evidence="2" id="KW-1185">Reference proteome</keyword>
<reference evidence="1 2" key="1">
    <citation type="journal article" date="2024" name="G3 (Bethesda)">
        <title>Genome assembly of Hibiscus sabdariffa L. provides insights into metabolisms of medicinal natural products.</title>
        <authorList>
            <person name="Kim T."/>
        </authorList>
    </citation>
    <scope>NUCLEOTIDE SEQUENCE [LARGE SCALE GENOMIC DNA]</scope>
    <source>
        <strain evidence="1">TK-2024</strain>
        <tissue evidence="1">Old leaves</tissue>
    </source>
</reference>
<comment type="caution">
    <text evidence="1">The sequence shown here is derived from an EMBL/GenBank/DDBJ whole genome shotgun (WGS) entry which is preliminary data.</text>
</comment>
<proteinExistence type="predicted"/>
<dbReference type="EMBL" id="JBBPBM010000043">
    <property type="protein sequence ID" value="KAK8523238.1"/>
    <property type="molecule type" value="Genomic_DNA"/>
</dbReference>
<gene>
    <name evidence="1" type="ORF">V6N12_047765</name>
</gene>
<organism evidence="1 2">
    <name type="scientific">Hibiscus sabdariffa</name>
    <name type="common">roselle</name>
    <dbReference type="NCBI Taxonomy" id="183260"/>
    <lineage>
        <taxon>Eukaryota</taxon>
        <taxon>Viridiplantae</taxon>
        <taxon>Streptophyta</taxon>
        <taxon>Embryophyta</taxon>
        <taxon>Tracheophyta</taxon>
        <taxon>Spermatophyta</taxon>
        <taxon>Magnoliopsida</taxon>
        <taxon>eudicotyledons</taxon>
        <taxon>Gunneridae</taxon>
        <taxon>Pentapetalae</taxon>
        <taxon>rosids</taxon>
        <taxon>malvids</taxon>
        <taxon>Malvales</taxon>
        <taxon>Malvaceae</taxon>
        <taxon>Malvoideae</taxon>
        <taxon>Hibiscus</taxon>
    </lineage>
</organism>
<protein>
    <submittedName>
        <fullName evidence="1">Uncharacterized protein</fullName>
    </submittedName>
</protein>
<evidence type="ECO:0000313" key="1">
    <source>
        <dbReference type="EMBL" id="KAK8523238.1"/>
    </source>
</evidence>
<accession>A0ABR2CTX9</accession>
<evidence type="ECO:0000313" key="2">
    <source>
        <dbReference type="Proteomes" id="UP001472677"/>
    </source>
</evidence>
<dbReference type="Proteomes" id="UP001472677">
    <property type="component" value="Unassembled WGS sequence"/>
</dbReference>
<sequence>MKKTKEEIAPIGPLCAQLCCRVWEHAESKRVSFKDNFSKVELFHQLHSLFTRFSLRNTWICNKRIKNRACNHHIPIMITDNPENEQLASLLKVASKLVFTTPTGGGDQEDSSVVD</sequence>